<keyword evidence="2" id="KW-1185">Reference proteome</keyword>
<dbReference type="Proteomes" id="UP000078046">
    <property type="component" value="Unassembled WGS sequence"/>
</dbReference>
<reference evidence="1 2" key="1">
    <citation type="submission" date="2016-04" db="EMBL/GenBank/DDBJ databases">
        <title>The genome of Intoshia linei affirms orthonectids as highly simplified spiralians.</title>
        <authorList>
            <person name="Mikhailov K.V."/>
            <person name="Slusarev G.S."/>
            <person name="Nikitin M.A."/>
            <person name="Logacheva M.D."/>
            <person name="Penin A."/>
            <person name="Aleoshin V."/>
            <person name="Panchin Y.V."/>
        </authorList>
    </citation>
    <scope>NUCLEOTIDE SEQUENCE [LARGE SCALE GENOMIC DNA]</scope>
    <source>
        <strain evidence="1">Intl2013</strain>
        <tissue evidence="1">Whole animal</tissue>
    </source>
</reference>
<evidence type="ECO:0000313" key="2">
    <source>
        <dbReference type="Proteomes" id="UP000078046"/>
    </source>
</evidence>
<dbReference type="EMBL" id="LWCA01000594">
    <property type="protein sequence ID" value="OAF67703.1"/>
    <property type="molecule type" value="Genomic_DNA"/>
</dbReference>
<evidence type="ECO:0000313" key="1">
    <source>
        <dbReference type="EMBL" id="OAF67703.1"/>
    </source>
</evidence>
<sequence length="66" mass="7666">MVFTVEVRSMTIFLIFGELRSDPIYPESETIAHQFSSSENFCISVGAFFKMYSTMRILLDEDMLRS</sequence>
<dbReference type="AlphaFoldDB" id="A0A177B256"/>
<accession>A0A177B256</accession>
<organism evidence="1 2">
    <name type="scientific">Intoshia linei</name>
    <dbReference type="NCBI Taxonomy" id="1819745"/>
    <lineage>
        <taxon>Eukaryota</taxon>
        <taxon>Metazoa</taxon>
        <taxon>Spiralia</taxon>
        <taxon>Lophotrochozoa</taxon>
        <taxon>Mesozoa</taxon>
        <taxon>Orthonectida</taxon>
        <taxon>Rhopaluridae</taxon>
        <taxon>Intoshia</taxon>
    </lineage>
</organism>
<gene>
    <name evidence="1" type="ORF">A3Q56_04558</name>
</gene>
<proteinExistence type="predicted"/>
<protein>
    <submittedName>
        <fullName evidence="1">Uncharacterized protein</fullName>
    </submittedName>
</protein>
<name>A0A177B256_9BILA</name>
<comment type="caution">
    <text evidence="1">The sequence shown here is derived from an EMBL/GenBank/DDBJ whole genome shotgun (WGS) entry which is preliminary data.</text>
</comment>